<dbReference type="GeneID" id="91755540"/>
<sequence length="246" mass="27438">MRHSRGFQIFRIIFRERYREPTLELVVPTMLVANIFLSAFYERGNFSLLGVVLGFTPVISVSETLAFALGLRNAIFVTGDHVYKGSIISFLTMPVRREILFVYIYLSDVVLPWFLWLLTSVLYSSLSGIPVPSLILATFTAGYFFSLNVVLLLTILLRSPGVATLTSMFVLGSIFVFGGALGYYQILEGNTSLLYLSSFANPYVLWIADSLGKNLVPQIVTGIWAEAFVAVITLMIAFTKFRGLEP</sequence>
<reference evidence="6 7" key="2">
    <citation type="submission" date="2015-07" db="EMBL/GenBank/DDBJ databases">
        <title>Physiological, transcriptional responses and genome re-sequencing of acid resistant extremely thermoacidophilic Metallosphaera sedula SARC-M1.</title>
        <authorList>
            <person name="Ai C."/>
            <person name="McCarthy S."/>
            <person name="Eckrich V."/>
            <person name="Rudrappa D."/>
            <person name="Qiu G."/>
            <person name="Blum P."/>
        </authorList>
    </citation>
    <scope>NUCLEOTIDE SEQUENCE [LARGE SCALE GENOMIC DNA]</scope>
    <source>
        <strain evidence="6 7">SARC-M1</strain>
    </source>
</reference>
<proteinExistence type="predicted"/>
<evidence type="ECO:0000313" key="5">
    <source>
        <dbReference type="EMBL" id="AKV80849.1"/>
    </source>
</evidence>
<evidence type="ECO:0000313" key="2">
    <source>
        <dbReference type="EMBL" id="AKV74113.1"/>
    </source>
</evidence>
<evidence type="ECO:0000313" key="8">
    <source>
        <dbReference type="Proteomes" id="UP000061362"/>
    </source>
</evidence>
<dbReference type="EMBL" id="CP012173">
    <property type="protein sequence ID" value="AKV76353.1"/>
    <property type="molecule type" value="Genomic_DNA"/>
</dbReference>
<feature type="transmembrane region" description="Helical" evidence="1">
    <location>
        <begin position="100"/>
        <end position="123"/>
    </location>
</feature>
<evidence type="ECO:0000313" key="11">
    <source>
        <dbReference type="Proteomes" id="UP000068832"/>
    </source>
</evidence>
<evidence type="ECO:0000313" key="3">
    <source>
        <dbReference type="EMBL" id="AKV76353.1"/>
    </source>
</evidence>
<evidence type="ECO:0000313" key="4">
    <source>
        <dbReference type="EMBL" id="AKV78604.1"/>
    </source>
</evidence>
<dbReference type="Proteomes" id="UP000056255">
    <property type="component" value="Chromosome"/>
</dbReference>
<evidence type="ECO:0000256" key="1">
    <source>
        <dbReference type="SAM" id="Phobius"/>
    </source>
</evidence>
<dbReference type="EMBL" id="CP012174">
    <property type="protein sequence ID" value="AKV78604.1"/>
    <property type="molecule type" value="Genomic_DNA"/>
</dbReference>
<dbReference type="Proteomes" id="UP000062398">
    <property type="component" value="Chromosome"/>
</dbReference>
<dbReference type="Proteomes" id="UP000062475">
    <property type="component" value="Chromosome"/>
</dbReference>
<dbReference type="OrthoDB" id="36967at2157"/>
<keyword evidence="1" id="KW-1133">Transmembrane helix</keyword>
<protein>
    <submittedName>
        <fullName evidence="5">Uncharacterized protein</fullName>
    </submittedName>
</protein>
<dbReference type="RefSeq" id="WP_048060043.1">
    <property type="nucleotide sequence ID" value="NZ_AP019770.1"/>
</dbReference>
<dbReference type="PATRIC" id="fig|43687.5.peg.1113"/>
<evidence type="ECO:0000313" key="7">
    <source>
        <dbReference type="Proteomes" id="UP000056255"/>
    </source>
</evidence>
<feature type="transmembrane region" description="Helical" evidence="1">
    <location>
        <begin position="47"/>
        <end position="71"/>
    </location>
</feature>
<evidence type="ECO:0000313" key="9">
    <source>
        <dbReference type="Proteomes" id="UP000062398"/>
    </source>
</evidence>
<feature type="transmembrane region" description="Helical" evidence="1">
    <location>
        <begin position="21"/>
        <end position="41"/>
    </location>
</feature>
<feature type="transmembrane region" description="Helical" evidence="1">
    <location>
        <begin position="215"/>
        <end position="238"/>
    </location>
</feature>
<dbReference type="EMBL" id="CP012176">
    <property type="protein sequence ID" value="AKV83093.1"/>
    <property type="molecule type" value="Genomic_DNA"/>
</dbReference>
<evidence type="ECO:0000313" key="6">
    <source>
        <dbReference type="EMBL" id="AKV83093.1"/>
    </source>
</evidence>
<accession>A0A0K1T1L4</accession>
<keyword evidence="1" id="KW-0472">Membrane</keyword>
<dbReference type="Proteomes" id="UP000068832">
    <property type="component" value="Chromosome"/>
</dbReference>
<name>A0A0K1T1L4_9CREN</name>
<reference evidence="8 9" key="1">
    <citation type="journal article" date="2015" name="Genome Announc.">
        <title>Complete Genome Sequences of Evolved Arsenate-Resistant Metallosphaera sedula Strains.</title>
        <authorList>
            <person name="Ai C."/>
            <person name="McCarthy S."/>
            <person name="Schackwitz W."/>
            <person name="Martin J."/>
            <person name="Lipzen A."/>
            <person name="Blum P."/>
        </authorList>
    </citation>
    <scope>NUCLEOTIDE SEQUENCE [LARGE SCALE GENOMIC DNA]</scope>
    <source>
        <strain evidence="4 9">ARS120-1</strain>
        <strain evidence="5 8">ARS120-2</strain>
        <strain evidence="2 11">ARS50-1</strain>
        <strain evidence="3 10">ARS50-2</strain>
    </source>
</reference>
<dbReference type="EMBL" id="CP012172">
    <property type="protein sequence ID" value="AKV74113.1"/>
    <property type="molecule type" value="Genomic_DNA"/>
</dbReference>
<feature type="transmembrane region" description="Helical" evidence="1">
    <location>
        <begin position="169"/>
        <end position="187"/>
    </location>
</feature>
<keyword evidence="1" id="KW-0812">Transmembrane</keyword>
<gene>
    <name evidence="2" type="ORF">MsedA_1082</name>
    <name evidence="3" type="ORF">MsedB_1084</name>
    <name evidence="4" type="ORF">MsedC_1082</name>
    <name evidence="5" type="ORF">MsedD_1083</name>
    <name evidence="6" type="ORF">MsedE_1085</name>
</gene>
<dbReference type="EMBL" id="CP012175">
    <property type="protein sequence ID" value="AKV80849.1"/>
    <property type="molecule type" value="Genomic_DNA"/>
</dbReference>
<organism evidence="5 8">
    <name type="scientific">Metallosphaera sedula</name>
    <dbReference type="NCBI Taxonomy" id="43687"/>
    <lineage>
        <taxon>Archaea</taxon>
        <taxon>Thermoproteota</taxon>
        <taxon>Thermoprotei</taxon>
        <taxon>Sulfolobales</taxon>
        <taxon>Sulfolobaceae</taxon>
        <taxon>Metallosphaera</taxon>
    </lineage>
</organism>
<feature type="transmembrane region" description="Helical" evidence="1">
    <location>
        <begin position="135"/>
        <end position="157"/>
    </location>
</feature>
<evidence type="ECO:0000313" key="10">
    <source>
        <dbReference type="Proteomes" id="UP000062475"/>
    </source>
</evidence>
<dbReference type="AlphaFoldDB" id="A0A0K1T1L4"/>
<dbReference type="Proteomes" id="UP000061362">
    <property type="component" value="Chromosome"/>
</dbReference>